<name>A0A8H7D239_9AGAR</name>
<feature type="domain" description="F-box" evidence="1">
    <location>
        <begin position="1"/>
        <end position="51"/>
    </location>
</feature>
<dbReference type="PROSITE" id="PS50181">
    <property type="entry name" value="FBOX"/>
    <property type="match status" value="1"/>
</dbReference>
<organism evidence="2 3">
    <name type="scientific">Mycena venus</name>
    <dbReference type="NCBI Taxonomy" id="2733690"/>
    <lineage>
        <taxon>Eukaryota</taxon>
        <taxon>Fungi</taxon>
        <taxon>Dikarya</taxon>
        <taxon>Basidiomycota</taxon>
        <taxon>Agaricomycotina</taxon>
        <taxon>Agaricomycetes</taxon>
        <taxon>Agaricomycetidae</taxon>
        <taxon>Agaricales</taxon>
        <taxon>Marasmiineae</taxon>
        <taxon>Mycenaceae</taxon>
        <taxon>Mycena</taxon>
    </lineage>
</organism>
<evidence type="ECO:0000313" key="2">
    <source>
        <dbReference type="EMBL" id="KAF7356261.1"/>
    </source>
</evidence>
<dbReference type="InterPro" id="IPR001810">
    <property type="entry name" value="F-box_dom"/>
</dbReference>
<gene>
    <name evidence="2" type="ORF">MVEN_00957600</name>
</gene>
<dbReference type="AlphaFoldDB" id="A0A8H7D239"/>
<dbReference type="Proteomes" id="UP000620124">
    <property type="component" value="Unassembled WGS sequence"/>
</dbReference>
<evidence type="ECO:0000313" key="3">
    <source>
        <dbReference type="Proteomes" id="UP000620124"/>
    </source>
</evidence>
<sequence length="210" mass="23671">MSLKEFPTELLTRIFLHLSYKSLLRVEAVCVQWKSIVAKDPELSVQMFKKISQVYVEPGSNEPSFRFESGCYAAKSEPVRLHPALNQASYYMGNDLESVNFYLGNDNPNWTQLCKLAIASDFISIPVVTMATLVLPDRIFGFKIKVKNAKGVRLTDVFVAMHKESNVPVMTRDYGMMTRAEALGDHRYYEGLQNVARQGLGLSAEMFLGS</sequence>
<accession>A0A8H7D239</accession>
<evidence type="ECO:0000259" key="1">
    <source>
        <dbReference type="PROSITE" id="PS50181"/>
    </source>
</evidence>
<protein>
    <recommendedName>
        <fullName evidence="1">F-box domain-containing protein</fullName>
    </recommendedName>
</protein>
<dbReference type="OrthoDB" id="3022179at2759"/>
<dbReference type="Pfam" id="PF12937">
    <property type="entry name" value="F-box-like"/>
    <property type="match status" value="1"/>
</dbReference>
<dbReference type="Gene3D" id="1.20.1280.50">
    <property type="match status" value="1"/>
</dbReference>
<dbReference type="InterPro" id="IPR036047">
    <property type="entry name" value="F-box-like_dom_sf"/>
</dbReference>
<dbReference type="EMBL" id="JACAZI010000007">
    <property type="protein sequence ID" value="KAF7356261.1"/>
    <property type="molecule type" value="Genomic_DNA"/>
</dbReference>
<dbReference type="CDD" id="cd09917">
    <property type="entry name" value="F-box_SF"/>
    <property type="match status" value="1"/>
</dbReference>
<proteinExistence type="predicted"/>
<dbReference type="SMART" id="SM00256">
    <property type="entry name" value="FBOX"/>
    <property type="match status" value="1"/>
</dbReference>
<reference evidence="2" key="1">
    <citation type="submission" date="2020-05" db="EMBL/GenBank/DDBJ databases">
        <title>Mycena genomes resolve the evolution of fungal bioluminescence.</title>
        <authorList>
            <person name="Tsai I.J."/>
        </authorList>
    </citation>
    <scope>NUCLEOTIDE SEQUENCE</scope>
    <source>
        <strain evidence="2">CCC161011</strain>
    </source>
</reference>
<comment type="caution">
    <text evidence="2">The sequence shown here is derived from an EMBL/GenBank/DDBJ whole genome shotgun (WGS) entry which is preliminary data.</text>
</comment>
<dbReference type="SUPFAM" id="SSF81383">
    <property type="entry name" value="F-box domain"/>
    <property type="match status" value="1"/>
</dbReference>
<keyword evidence="3" id="KW-1185">Reference proteome</keyword>